<dbReference type="Proteomes" id="UP000800093">
    <property type="component" value="Unassembled WGS sequence"/>
</dbReference>
<organism evidence="3 4">
    <name type="scientific">Lojkania enalia</name>
    <dbReference type="NCBI Taxonomy" id="147567"/>
    <lineage>
        <taxon>Eukaryota</taxon>
        <taxon>Fungi</taxon>
        <taxon>Dikarya</taxon>
        <taxon>Ascomycota</taxon>
        <taxon>Pezizomycotina</taxon>
        <taxon>Dothideomycetes</taxon>
        <taxon>Pleosporomycetidae</taxon>
        <taxon>Pleosporales</taxon>
        <taxon>Pleosporales incertae sedis</taxon>
        <taxon>Lojkania</taxon>
    </lineage>
</organism>
<evidence type="ECO:0000256" key="1">
    <source>
        <dbReference type="SAM" id="Phobius"/>
    </source>
</evidence>
<keyword evidence="4" id="KW-1185">Reference proteome</keyword>
<evidence type="ECO:0000256" key="2">
    <source>
        <dbReference type="SAM" id="SignalP"/>
    </source>
</evidence>
<accession>A0A9P4N8Q6</accession>
<evidence type="ECO:0000313" key="3">
    <source>
        <dbReference type="EMBL" id="KAF2266036.1"/>
    </source>
</evidence>
<feature type="transmembrane region" description="Helical" evidence="1">
    <location>
        <begin position="729"/>
        <end position="752"/>
    </location>
</feature>
<feature type="transmembrane region" description="Helical" evidence="1">
    <location>
        <begin position="494"/>
        <end position="515"/>
    </location>
</feature>
<evidence type="ECO:0000313" key="4">
    <source>
        <dbReference type="Proteomes" id="UP000800093"/>
    </source>
</evidence>
<dbReference type="AlphaFoldDB" id="A0A9P4N8Q6"/>
<feature type="transmembrane region" description="Helical" evidence="1">
    <location>
        <begin position="461"/>
        <end position="482"/>
    </location>
</feature>
<reference evidence="4" key="1">
    <citation type="journal article" date="2020" name="Stud. Mycol.">
        <title>101 Dothideomycetes genomes: A test case for predicting lifestyles and emergence of pathogens.</title>
        <authorList>
            <person name="Haridas S."/>
            <person name="Albert R."/>
            <person name="Binder M."/>
            <person name="Bloem J."/>
            <person name="LaButti K."/>
            <person name="Salamov A."/>
            <person name="Andreopoulos B."/>
            <person name="Baker S."/>
            <person name="Barry K."/>
            <person name="Bills G."/>
            <person name="Bluhm B."/>
            <person name="Cannon C."/>
            <person name="Castanera R."/>
            <person name="Culley D."/>
            <person name="Daum C."/>
            <person name="Ezra D."/>
            <person name="Gonzalez J."/>
            <person name="Henrissat B."/>
            <person name="Kuo A."/>
            <person name="Liang C."/>
            <person name="Lipzen A."/>
            <person name="Lutzoni F."/>
            <person name="Magnuson J."/>
            <person name="Mondo S."/>
            <person name="Nolan M."/>
            <person name="Ohm R."/>
            <person name="Pangilinan J."/>
            <person name="Park H.-J."/>
            <person name="Ramirez L."/>
            <person name="Alfaro M."/>
            <person name="Sun H."/>
            <person name="Tritt A."/>
            <person name="Yoshinaga Y."/>
            <person name="Zwiers L.-H."/>
            <person name="Turgeon B."/>
            <person name="Goodwin S."/>
            <person name="Spatafora J."/>
            <person name="Crous P."/>
            <person name="Grigoriev I."/>
        </authorList>
    </citation>
    <scope>NUCLEOTIDE SEQUENCE [LARGE SCALE GENOMIC DNA]</scope>
    <source>
        <strain evidence="4">CBS 304.66</strain>
    </source>
</reference>
<feature type="transmembrane region" description="Helical" evidence="1">
    <location>
        <begin position="527"/>
        <end position="547"/>
    </location>
</feature>
<dbReference type="OrthoDB" id="3525430at2759"/>
<protein>
    <submittedName>
        <fullName evidence="3">Uncharacterized protein</fullName>
    </submittedName>
</protein>
<feature type="transmembrane region" description="Helical" evidence="1">
    <location>
        <begin position="695"/>
        <end position="717"/>
    </location>
</feature>
<feature type="chain" id="PRO_5040270880" evidence="2">
    <location>
        <begin position="19"/>
        <end position="758"/>
    </location>
</feature>
<sequence length="758" mass="84544">MCSVYLVLLLAGICGVAAKGALHTASIGSNSGGRILTPQNNYNGWVNPEDLAPMPQCIAQQDQSAWLNTMTKCTSKQCTSYFGVICTHHQWLTQLSCLNTGFSSDVIKGYLSYCSRSILAKAQLYMWVRNMTGRTWLVDIGDANGLEDLSPASLDEGYVAVNSTYNAPKCLTGSISALLMEPFQHVMASCSFTSTTQHTGNTARPWEYSESLHSIIALDFETVGYNLTHHNISYGDYFDKECFCSAFTIDPRKEPCLEPGQLDLTRERLWMNATCGPKSLPRNWTDMLKTTEFAYIPIEDWHWPTCVIDMPKQVIELTGQCATDACELDASGYCKVKRAVDRACFCRNISYDACGGSCQVFEARIDYVKWLHDLCGSVQDWHGLPDNWHQLAGPTPLDMIPWRWTIKPSNKSTENFPSDAWKLGSFASVNIPPILAALISRTVVKHQIEGISLWHPHPGRWVFAGILIATLRLLANWFNAFLVQNTLGYKDVPVVQLMFLWCTMPGLAWLPIVLISVQPFEAMHLSAVASSLIAEMVLQCLSAYYMVLTVNYGWAHNFYFGEHSLYFGVSESVEKGRSAQIMYAGALLWLLIIILGFVQLMWAHRMNREAGSWSLDLPTSQRSKWITSNTIGELISQWHIHCTRLGERLTRPWIDKGRAEETPLRSTGQGNHTVYGTLFIKSQNNRSSGELSAEIYAVTAMSMPLLWIAQWLFWGGFIGLSSEVFCPPMLGVLTAVWIALSFAGVIVGAALGRPPASM</sequence>
<keyword evidence="1" id="KW-0472">Membrane</keyword>
<gene>
    <name evidence="3" type="ORF">CC78DRAFT_567129</name>
</gene>
<feature type="signal peptide" evidence="2">
    <location>
        <begin position="1"/>
        <end position="18"/>
    </location>
</feature>
<keyword evidence="2" id="KW-0732">Signal</keyword>
<proteinExistence type="predicted"/>
<comment type="caution">
    <text evidence="3">The sequence shown here is derived from an EMBL/GenBank/DDBJ whole genome shotgun (WGS) entry which is preliminary data.</text>
</comment>
<keyword evidence="1" id="KW-1133">Transmembrane helix</keyword>
<keyword evidence="1" id="KW-0812">Transmembrane</keyword>
<dbReference type="EMBL" id="ML986601">
    <property type="protein sequence ID" value="KAF2266036.1"/>
    <property type="molecule type" value="Genomic_DNA"/>
</dbReference>
<name>A0A9P4N8Q6_9PLEO</name>
<feature type="transmembrane region" description="Helical" evidence="1">
    <location>
        <begin position="581"/>
        <end position="602"/>
    </location>
</feature>